<proteinExistence type="predicted"/>
<keyword evidence="1" id="KW-1133">Transmembrane helix</keyword>
<protein>
    <submittedName>
        <fullName evidence="2">Uncharacterized protein</fullName>
    </submittedName>
</protein>
<dbReference type="KEGG" id="hss:J7656_11350"/>
<evidence type="ECO:0000313" key="2">
    <source>
        <dbReference type="EMBL" id="QUO49266.1"/>
    </source>
</evidence>
<feature type="transmembrane region" description="Helical" evidence="1">
    <location>
        <begin position="33"/>
        <end position="57"/>
    </location>
</feature>
<evidence type="ECO:0000313" key="3">
    <source>
        <dbReference type="Proteomes" id="UP000679341"/>
    </source>
</evidence>
<dbReference type="EMBL" id="CP073695">
    <property type="protein sequence ID" value="QUO49266.1"/>
    <property type="molecule type" value="Genomic_DNA"/>
</dbReference>
<reference evidence="2 3" key="1">
    <citation type="submission" date="2021-03" db="EMBL/GenBank/DDBJ databases">
        <title>Halorubrum sodomense MBLA0099, Whole genome shotgun sequencing.</title>
        <authorList>
            <person name="Seo M.-J."/>
            <person name="Cho E.-S."/>
            <person name="Hwang C.Y."/>
        </authorList>
    </citation>
    <scope>NUCLEOTIDE SEQUENCE [LARGE SCALE GENOMIC DNA]</scope>
    <source>
        <strain evidence="2 3">MBLA0099</strain>
    </source>
</reference>
<sequence>MALDNTPDTGPTYLRCLVCAFTFESEAALRSRLLISPLVALVGGIGGIGFAFDVALYRNWESVD</sequence>
<dbReference type="Proteomes" id="UP000679341">
    <property type="component" value="Chromosome"/>
</dbReference>
<keyword evidence="1" id="KW-0812">Transmembrane</keyword>
<evidence type="ECO:0000256" key="1">
    <source>
        <dbReference type="SAM" id="Phobius"/>
    </source>
</evidence>
<gene>
    <name evidence="2" type="ORF">J7656_11350</name>
</gene>
<dbReference type="RefSeq" id="WP_017342766.1">
    <property type="nucleotide sequence ID" value="NZ_CP073695.1"/>
</dbReference>
<dbReference type="GeneID" id="64828144"/>
<dbReference type="AlphaFoldDB" id="A0A8T8LQH2"/>
<keyword evidence="3" id="KW-1185">Reference proteome</keyword>
<keyword evidence="1" id="KW-0472">Membrane</keyword>
<organism evidence="2 3">
    <name type="scientific">Halorubrum ruber</name>
    <dbReference type="NCBI Taxonomy" id="2982524"/>
    <lineage>
        <taxon>Archaea</taxon>
        <taxon>Methanobacteriati</taxon>
        <taxon>Methanobacteriota</taxon>
        <taxon>Stenosarchaea group</taxon>
        <taxon>Halobacteria</taxon>
        <taxon>Halobacteriales</taxon>
        <taxon>Haloferacaceae</taxon>
        <taxon>Halorubrum</taxon>
    </lineage>
</organism>
<name>A0A8T8LQH2_9EURY</name>
<accession>A0A8T8LQH2</accession>